<evidence type="ECO:0000256" key="4">
    <source>
        <dbReference type="ARBA" id="ARBA00022692"/>
    </source>
</evidence>
<dbReference type="STRING" id="39495.SAMN02745111_02297"/>
<dbReference type="InterPro" id="IPR047135">
    <property type="entry name" value="YsiQ"/>
</dbReference>
<organism evidence="8 9">
    <name type="scientific">Eubacterium uniforme</name>
    <dbReference type="NCBI Taxonomy" id="39495"/>
    <lineage>
        <taxon>Bacteria</taxon>
        <taxon>Bacillati</taxon>
        <taxon>Bacillota</taxon>
        <taxon>Clostridia</taxon>
        <taxon>Eubacteriales</taxon>
        <taxon>Eubacteriaceae</taxon>
        <taxon>Eubacterium</taxon>
    </lineage>
</organism>
<evidence type="ECO:0000313" key="9">
    <source>
        <dbReference type="Proteomes" id="UP000190814"/>
    </source>
</evidence>
<proteinExistence type="predicted"/>
<keyword evidence="9" id="KW-1185">Reference proteome</keyword>
<feature type="transmembrane region" description="Helical" evidence="7">
    <location>
        <begin position="52"/>
        <end position="74"/>
    </location>
</feature>
<dbReference type="InterPro" id="IPR048279">
    <property type="entry name" value="MdtK-like"/>
</dbReference>
<dbReference type="Pfam" id="PF01554">
    <property type="entry name" value="MatE"/>
    <property type="match status" value="2"/>
</dbReference>
<feature type="transmembrane region" description="Helical" evidence="7">
    <location>
        <begin position="401"/>
        <end position="423"/>
    </location>
</feature>
<evidence type="ECO:0000256" key="1">
    <source>
        <dbReference type="ARBA" id="ARBA00004651"/>
    </source>
</evidence>
<feature type="transmembrane region" description="Helical" evidence="7">
    <location>
        <begin position="125"/>
        <end position="146"/>
    </location>
</feature>
<reference evidence="8 9" key="1">
    <citation type="submission" date="2017-02" db="EMBL/GenBank/DDBJ databases">
        <authorList>
            <person name="Peterson S.W."/>
        </authorList>
    </citation>
    <scope>NUCLEOTIDE SEQUENCE [LARGE SCALE GENOMIC DNA]</scope>
    <source>
        <strain evidence="8 9">ATCC 35992</strain>
    </source>
</reference>
<feature type="transmembrane region" description="Helical" evidence="7">
    <location>
        <begin position="342"/>
        <end position="363"/>
    </location>
</feature>
<evidence type="ECO:0000256" key="3">
    <source>
        <dbReference type="ARBA" id="ARBA00022475"/>
    </source>
</evidence>
<evidence type="ECO:0000256" key="2">
    <source>
        <dbReference type="ARBA" id="ARBA00022448"/>
    </source>
</evidence>
<dbReference type="InterPro" id="IPR002528">
    <property type="entry name" value="MATE_fam"/>
</dbReference>
<dbReference type="EMBL" id="FUXZ01000017">
    <property type="protein sequence ID" value="SKA72106.1"/>
    <property type="molecule type" value="Genomic_DNA"/>
</dbReference>
<dbReference type="RefSeq" id="WP_078767120.1">
    <property type="nucleotide sequence ID" value="NZ_FUXZ01000017.1"/>
</dbReference>
<sequence length="439" mass="47513">MAQRKTLKQLFIPITIELLCFMLAGIIDTLMISSVSDQAVGAVGTANTYLSVFVISFSIISSGVIAVMTQFIGAGKKGIAYQARQIGLVFNLCIGVALSIFLLFFSKNVLEIVGIASNLKGYATTYMQIVGGGCFVMAIIPIFGSYLRAFGYTKEPLWATFSANVINLVLNAVFLYVFHMGVAGVAIATLISRIVNAVVVMVASIKIKHKEYKERTGNLKILLMIIKVGLPAALETACYNVAITMVIKFLNSMDPDGINVTARAYTTQVANFSYCVGCGLAQANSIMTGWFVGSGEYDKCDFQTRKAARIGIIIAAILDAVFAITAGLYMPLLSDNKEIIDLVQKLLFIDIILEVGRVTNLVYGGALKTSGDVFFPLYCAIIVMFLVAAGGSYLLGIKLDLLVIGAYIAMALDEFIRGVCVMIRWRTGIWRKKGLVLKA</sequence>
<name>A0A1T4W4D1_9FIRM</name>
<evidence type="ECO:0000256" key="7">
    <source>
        <dbReference type="SAM" id="Phobius"/>
    </source>
</evidence>
<feature type="transmembrane region" description="Helical" evidence="7">
    <location>
        <begin position="184"/>
        <end position="205"/>
    </location>
</feature>
<dbReference type="PIRSF" id="PIRSF006603">
    <property type="entry name" value="DinF"/>
    <property type="match status" value="1"/>
</dbReference>
<dbReference type="NCBIfam" id="TIGR00797">
    <property type="entry name" value="matE"/>
    <property type="match status" value="1"/>
</dbReference>
<dbReference type="PANTHER" id="PTHR42925">
    <property type="entry name" value="MULTIDRUG AND TOXIN EFFLUX PROTEIN MATE FAMILY"/>
    <property type="match status" value="1"/>
</dbReference>
<keyword evidence="2" id="KW-0813">Transport</keyword>
<feature type="transmembrane region" description="Helical" evidence="7">
    <location>
        <begin position="158"/>
        <end position="178"/>
    </location>
</feature>
<gene>
    <name evidence="8" type="ORF">SAMN02745111_02297</name>
</gene>
<evidence type="ECO:0000256" key="6">
    <source>
        <dbReference type="ARBA" id="ARBA00023136"/>
    </source>
</evidence>
<feature type="transmembrane region" description="Helical" evidence="7">
    <location>
        <begin position="12"/>
        <end position="32"/>
    </location>
</feature>
<keyword evidence="3" id="KW-1003">Cell membrane</keyword>
<dbReference type="GO" id="GO:0015297">
    <property type="term" value="F:antiporter activity"/>
    <property type="evidence" value="ECO:0007669"/>
    <property type="project" value="InterPro"/>
</dbReference>
<feature type="transmembrane region" description="Helical" evidence="7">
    <location>
        <begin position="375"/>
        <end position="395"/>
    </location>
</feature>
<accession>A0A1T4W4D1</accession>
<dbReference type="AlphaFoldDB" id="A0A1T4W4D1"/>
<protein>
    <submittedName>
        <fullName evidence="8">Putative efflux protein, MATE family</fullName>
    </submittedName>
</protein>
<dbReference type="OrthoDB" id="62420at2"/>
<keyword evidence="5 7" id="KW-1133">Transmembrane helix</keyword>
<comment type="subcellular location">
    <subcellularLocation>
        <location evidence="1">Cell membrane</location>
        <topology evidence="1">Multi-pass membrane protein</topology>
    </subcellularLocation>
</comment>
<keyword evidence="4 7" id="KW-0812">Transmembrane</keyword>
<evidence type="ECO:0000256" key="5">
    <source>
        <dbReference type="ARBA" id="ARBA00022989"/>
    </source>
</evidence>
<evidence type="ECO:0000313" key="8">
    <source>
        <dbReference type="EMBL" id="SKA72106.1"/>
    </source>
</evidence>
<dbReference type="Proteomes" id="UP000190814">
    <property type="component" value="Unassembled WGS sequence"/>
</dbReference>
<feature type="transmembrane region" description="Helical" evidence="7">
    <location>
        <begin position="86"/>
        <end position="105"/>
    </location>
</feature>
<keyword evidence="6 7" id="KW-0472">Membrane</keyword>
<dbReference type="CDD" id="cd13134">
    <property type="entry name" value="MATE_like_8"/>
    <property type="match status" value="1"/>
</dbReference>
<dbReference type="GO" id="GO:0005886">
    <property type="term" value="C:plasma membrane"/>
    <property type="evidence" value="ECO:0007669"/>
    <property type="project" value="UniProtKB-SubCell"/>
</dbReference>
<dbReference type="GO" id="GO:0042910">
    <property type="term" value="F:xenobiotic transmembrane transporter activity"/>
    <property type="evidence" value="ECO:0007669"/>
    <property type="project" value="InterPro"/>
</dbReference>
<feature type="transmembrane region" description="Helical" evidence="7">
    <location>
        <begin position="310"/>
        <end position="330"/>
    </location>
</feature>
<dbReference type="PANTHER" id="PTHR42925:SF2">
    <property type="entry name" value="NA+ DRIVEN MULTIDRUG EFFLUX PUMP"/>
    <property type="match status" value="1"/>
</dbReference>